<feature type="region of interest" description="Disordered" evidence="6">
    <location>
        <begin position="705"/>
        <end position="840"/>
    </location>
</feature>
<dbReference type="Pfam" id="PF13855">
    <property type="entry name" value="LRR_8"/>
    <property type="match status" value="2"/>
</dbReference>
<dbReference type="SMART" id="SM00369">
    <property type="entry name" value="LRR_TYP"/>
    <property type="match status" value="5"/>
</dbReference>
<reference evidence="11" key="1">
    <citation type="submission" date="2020-01" db="EMBL/GenBank/DDBJ databases">
        <title>Draft genome sequence of the Termite Coptotermes fromosanus.</title>
        <authorList>
            <person name="Itakura S."/>
            <person name="Yosikawa Y."/>
            <person name="Umezawa K."/>
        </authorList>
    </citation>
    <scope>NUCLEOTIDE SEQUENCE [LARGE SCALE GENOMIC DNA]</scope>
</reference>
<keyword evidence="11" id="KW-1185">Reference proteome</keyword>
<dbReference type="InterPro" id="IPR013783">
    <property type="entry name" value="Ig-like_fold"/>
</dbReference>
<feature type="region of interest" description="Disordered" evidence="6">
    <location>
        <begin position="665"/>
        <end position="693"/>
    </location>
</feature>
<accession>A0A6L2PWI2</accession>
<keyword evidence="3" id="KW-0677">Repeat</keyword>
<keyword evidence="4" id="KW-1015">Disulfide bond</keyword>
<dbReference type="SMART" id="SM00409">
    <property type="entry name" value="IG"/>
    <property type="match status" value="1"/>
</dbReference>
<dbReference type="InterPro" id="IPR007110">
    <property type="entry name" value="Ig-like_dom"/>
</dbReference>
<evidence type="ECO:0000313" key="11">
    <source>
        <dbReference type="Proteomes" id="UP000502823"/>
    </source>
</evidence>
<feature type="compositionally biased region" description="Polar residues" evidence="6">
    <location>
        <begin position="665"/>
        <end position="677"/>
    </location>
</feature>
<dbReference type="SMART" id="SM00408">
    <property type="entry name" value="IGc2"/>
    <property type="match status" value="1"/>
</dbReference>
<dbReference type="Proteomes" id="UP000502823">
    <property type="component" value="Unassembled WGS sequence"/>
</dbReference>
<feature type="compositionally biased region" description="Basic and acidic residues" evidence="6">
    <location>
        <begin position="749"/>
        <end position="763"/>
    </location>
</feature>
<feature type="signal peptide" evidence="8">
    <location>
        <begin position="1"/>
        <end position="20"/>
    </location>
</feature>
<feature type="compositionally biased region" description="Polar residues" evidence="6">
    <location>
        <begin position="554"/>
        <end position="564"/>
    </location>
</feature>
<dbReference type="PANTHER" id="PTHR24366">
    <property type="entry name" value="IG(IMMUNOGLOBULIN) AND LRR(LEUCINE RICH REPEAT) DOMAINS"/>
    <property type="match status" value="1"/>
</dbReference>
<evidence type="ECO:0000256" key="4">
    <source>
        <dbReference type="ARBA" id="ARBA00023157"/>
    </source>
</evidence>
<dbReference type="Pfam" id="PF13927">
    <property type="entry name" value="Ig_3"/>
    <property type="match status" value="1"/>
</dbReference>
<evidence type="ECO:0000256" key="5">
    <source>
        <dbReference type="ARBA" id="ARBA00023319"/>
    </source>
</evidence>
<dbReference type="PANTHER" id="PTHR24366:SF87">
    <property type="entry name" value="KEKKON 6, ISOFORM B"/>
    <property type="match status" value="1"/>
</dbReference>
<dbReference type="SUPFAM" id="SSF48726">
    <property type="entry name" value="Immunoglobulin"/>
    <property type="match status" value="1"/>
</dbReference>
<evidence type="ECO:0000256" key="2">
    <source>
        <dbReference type="ARBA" id="ARBA00022729"/>
    </source>
</evidence>
<dbReference type="InterPro" id="IPR001611">
    <property type="entry name" value="Leu-rich_rpt"/>
</dbReference>
<gene>
    <name evidence="10" type="ORF">Cfor_12486</name>
</gene>
<feature type="region of interest" description="Disordered" evidence="6">
    <location>
        <begin position="414"/>
        <end position="487"/>
    </location>
</feature>
<dbReference type="InterPro" id="IPR003598">
    <property type="entry name" value="Ig_sub2"/>
</dbReference>
<keyword evidence="7" id="KW-0472">Membrane</keyword>
<dbReference type="EMBL" id="BLKM01000661">
    <property type="protein sequence ID" value="GFG36961.1"/>
    <property type="molecule type" value="Genomic_DNA"/>
</dbReference>
<dbReference type="InterPro" id="IPR000483">
    <property type="entry name" value="Cys-rich_flank_reg_C"/>
</dbReference>
<evidence type="ECO:0000256" key="6">
    <source>
        <dbReference type="SAM" id="MobiDB-lite"/>
    </source>
</evidence>
<keyword evidence="2 8" id="KW-0732">Signal</keyword>
<feature type="domain" description="Ig-like" evidence="9">
    <location>
        <begin position="264"/>
        <end position="361"/>
    </location>
</feature>
<dbReference type="OrthoDB" id="5954366at2759"/>
<evidence type="ECO:0000256" key="1">
    <source>
        <dbReference type="ARBA" id="ARBA00022614"/>
    </source>
</evidence>
<dbReference type="Gene3D" id="3.80.10.10">
    <property type="entry name" value="Ribonuclease Inhibitor"/>
    <property type="match status" value="2"/>
</dbReference>
<dbReference type="InterPro" id="IPR003591">
    <property type="entry name" value="Leu-rich_rpt_typical-subtyp"/>
</dbReference>
<organism evidence="10 11">
    <name type="scientific">Coptotermes formosanus</name>
    <name type="common">Formosan subterranean termite</name>
    <dbReference type="NCBI Taxonomy" id="36987"/>
    <lineage>
        <taxon>Eukaryota</taxon>
        <taxon>Metazoa</taxon>
        <taxon>Ecdysozoa</taxon>
        <taxon>Arthropoda</taxon>
        <taxon>Hexapoda</taxon>
        <taxon>Insecta</taxon>
        <taxon>Pterygota</taxon>
        <taxon>Neoptera</taxon>
        <taxon>Polyneoptera</taxon>
        <taxon>Dictyoptera</taxon>
        <taxon>Blattodea</taxon>
        <taxon>Blattoidea</taxon>
        <taxon>Termitoidae</taxon>
        <taxon>Rhinotermitidae</taxon>
        <taxon>Coptotermes</taxon>
    </lineage>
</organism>
<sequence length="840" mass="91368">MSIWWCSLALLVALAVPMWADMDWTNCPQFCKCKWVSGRKAAECTNSSRTSVPSTLSSEIQVLDLSGTTLHELHMDEFVKVNLTNLHKLFLRDCAIHTLHKYAFRGLAILIELYLSGNYIHTLHPSVFHDTGRLRVLSLARNPIQKLEDGLFSNMTFLQSVDLSGCNLSYIARKTFVNTPSLKTLVLDGNNLTTMKVQTVDRLYVLTGLVLHNNPWVCDCHLKEFRDWTVARGLYAQPTACAEPPVLHGKHWSDLNSDDLACKPQILYPKGSTTVEVNGGNVTLVCQVQGNPMPDVHWVFNSRIIGNYSRRIYGDQRYVVTEGTDMTRWVNLTVTNVRNQDRGNYTCVARNGGGVDERNVSLLVNHQQGAMGASGSAGIVVGQWPLIIGLLTGFLMLTAVVMFLTYCYCRRRTSTSSSSKNCSAKKTPSDGILSSNGDVGGYTGSSEQEKSLLTKVNPVQKPPRRHERSSMNSSGTEPTEMKSGLLDSGSVFYGDGSIVASEDRLEDRSLDSVDTPPQQQSQDGQDDESGHLDTTHTYPPDLLSFPSPAYQVSPAGSTASTAPDSTHLPAQHGPQSPVHSPVYHGRPGVSGTLPYSRSHSPFSPIVLPRQGYVTIPRRPRVPSWSSAPTPSPVGGDVTFKCEPVYDNLGPRTTADGSSVLSLNKSVTAGPASQTPSSVRGRPLPPTPNYHNNALPAYYAPIEEQETQPAPALTRANPGTRGSLRRSTPNISMTPSASPASQVSTSSRSSKPDKVNDPRHRDSWTARSAPEGASLKRREEEPGTASKRNSLVASPPGATLPNGHSREAKVPPKPPPKPKKKNTESVTGPVFEDEGEDGTEV</sequence>
<dbReference type="Gene3D" id="2.60.40.10">
    <property type="entry name" value="Immunoglobulins"/>
    <property type="match status" value="1"/>
</dbReference>
<evidence type="ECO:0000313" key="10">
    <source>
        <dbReference type="EMBL" id="GFG36961.1"/>
    </source>
</evidence>
<dbReference type="InterPro" id="IPR032675">
    <property type="entry name" value="LRR_dom_sf"/>
</dbReference>
<feature type="compositionally biased region" description="Low complexity" evidence="6">
    <location>
        <begin position="414"/>
        <end position="426"/>
    </location>
</feature>
<dbReference type="InterPro" id="IPR036179">
    <property type="entry name" value="Ig-like_dom_sf"/>
</dbReference>
<dbReference type="InParanoid" id="A0A6L2PWI2"/>
<keyword evidence="7" id="KW-1133">Transmembrane helix</keyword>
<evidence type="ECO:0000259" key="9">
    <source>
        <dbReference type="PROSITE" id="PS50835"/>
    </source>
</evidence>
<dbReference type="PROSITE" id="PS50835">
    <property type="entry name" value="IG_LIKE"/>
    <property type="match status" value="1"/>
</dbReference>
<feature type="region of interest" description="Disordered" evidence="6">
    <location>
        <begin position="506"/>
        <end position="596"/>
    </location>
</feature>
<evidence type="ECO:0000256" key="8">
    <source>
        <dbReference type="SAM" id="SignalP"/>
    </source>
</evidence>
<feature type="chain" id="PRO_5027117803" description="Ig-like domain-containing protein" evidence="8">
    <location>
        <begin position="21"/>
        <end position="840"/>
    </location>
</feature>
<dbReference type="InterPro" id="IPR003599">
    <property type="entry name" value="Ig_sub"/>
</dbReference>
<keyword evidence="5" id="KW-0393">Immunoglobulin domain</keyword>
<name>A0A6L2PWI2_COPFO</name>
<dbReference type="FunCoup" id="A0A6L2PWI2">
    <property type="interactions" value="141"/>
</dbReference>
<comment type="caution">
    <text evidence="10">The sequence shown here is derived from an EMBL/GenBank/DDBJ whole genome shotgun (WGS) entry which is preliminary data.</text>
</comment>
<dbReference type="SMART" id="SM00082">
    <property type="entry name" value="LRRCT"/>
    <property type="match status" value="1"/>
</dbReference>
<keyword evidence="1" id="KW-0433">Leucine-rich repeat</keyword>
<feature type="compositionally biased region" description="Low complexity" evidence="6">
    <location>
        <begin position="733"/>
        <end position="748"/>
    </location>
</feature>
<proteinExistence type="predicted"/>
<dbReference type="SUPFAM" id="SSF52058">
    <property type="entry name" value="L domain-like"/>
    <property type="match status" value="1"/>
</dbReference>
<dbReference type="FunFam" id="3.80.10.10:FF:000082">
    <property type="entry name" value="Leucine-rich repeat-containing 24"/>
    <property type="match status" value="1"/>
</dbReference>
<protein>
    <recommendedName>
        <fullName evidence="9">Ig-like domain-containing protein</fullName>
    </recommendedName>
</protein>
<dbReference type="PROSITE" id="PS51450">
    <property type="entry name" value="LRR"/>
    <property type="match status" value="1"/>
</dbReference>
<evidence type="ECO:0000256" key="7">
    <source>
        <dbReference type="SAM" id="Phobius"/>
    </source>
</evidence>
<feature type="transmembrane region" description="Helical" evidence="7">
    <location>
        <begin position="384"/>
        <end position="409"/>
    </location>
</feature>
<dbReference type="FunFam" id="2.60.40.10:FF:000032">
    <property type="entry name" value="palladin isoform X1"/>
    <property type="match status" value="1"/>
</dbReference>
<dbReference type="AlphaFoldDB" id="A0A6L2PWI2"/>
<feature type="compositionally biased region" description="Acidic residues" evidence="6">
    <location>
        <begin position="830"/>
        <end position="840"/>
    </location>
</feature>
<keyword evidence="7" id="KW-0812">Transmembrane</keyword>
<evidence type="ECO:0000256" key="3">
    <source>
        <dbReference type="ARBA" id="ARBA00022737"/>
    </source>
</evidence>
<dbReference type="GO" id="GO:0071944">
    <property type="term" value="C:cell periphery"/>
    <property type="evidence" value="ECO:0007669"/>
    <property type="project" value="UniProtKB-ARBA"/>
</dbReference>